<dbReference type="InterPro" id="IPR002156">
    <property type="entry name" value="RNaseH_domain"/>
</dbReference>
<proteinExistence type="predicted"/>
<evidence type="ECO:0000313" key="3">
    <source>
        <dbReference type="Proteomes" id="UP001281410"/>
    </source>
</evidence>
<dbReference type="EMBL" id="JANJYJ010000005">
    <property type="protein sequence ID" value="KAK3210760.1"/>
    <property type="molecule type" value="Genomic_DNA"/>
</dbReference>
<reference evidence="2" key="1">
    <citation type="journal article" date="2023" name="Plant J.">
        <title>Genome sequences and population genomics provide insights into the demographic history, inbreeding, and mutation load of two 'living fossil' tree species of Dipteronia.</title>
        <authorList>
            <person name="Feng Y."/>
            <person name="Comes H.P."/>
            <person name="Chen J."/>
            <person name="Zhu S."/>
            <person name="Lu R."/>
            <person name="Zhang X."/>
            <person name="Li P."/>
            <person name="Qiu J."/>
            <person name="Olsen K.M."/>
            <person name="Qiu Y."/>
        </authorList>
    </citation>
    <scope>NUCLEOTIDE SEQUENCE</scope>
    <source>
        <strain evidence="2">NBL</strain>
    </source>
</reference>
<dbReference type="AlphaFoldDB" id="A0AAE0ACM0"/>
<organism evidence="2 3">
    <name type="scientific">Dipteronia sinensis</name>
    <dbReference type="NCBI Taxonomy" id="43782"/>
    <lineage>
        <taxon>Eukaryota</taxon>
        <taxon>Viridiplantae</taxon>
        <taxon>Streptophyta</taxon>
        <taxon>Embryophyta</taxon>
        <taxon>Tracheophyta</taxon>
        <taxon>Spermatophyta</taxon>
        <taxon>Magnoliopsida</taxon>
        <taxon>eudicotyledons</taxon>
        <taxon>Gunneridae</taxon>
        <taxon>Pentapetalae</taxon>
        <taxon>rosids</taxon>
        <taxon>malvids</taxon>
        <taxon>Sapindales</taxon>
        <taxon>Sapindaceae</taxon>
        <taxon>Hippocastanoideae</taxon>
        <taxon>Acereae</taxon>
        <taxon>Dipteronia</taxon>
    </lineage>
</organism>
<feature type="domain" description="RNase H type-1" evidence="1">
    <location>
        <begin position="468"/>
        <end position="533"/>
    </location>
</feature>
<evidence type="ECO:0000313" key="2">
    <source>
        <dbReference type="EMBL" id="KAK3210760.1"/>
    </source>
</evidence>
<accession>A0AAE0ACM0</accession>
<dbReference type="GO" id="GO:0004523">
    <property type="term" value="F:RNA-DNA hybrid ribonuclease activity"/>
    <property type="evidence" value="ECO:0007669"/>
    <property type="project" value="InterPro"/>
</dbReference>
<keyword evidence="3" id="KW-1185">Reference proteome</keyword>
<dbReference type="PANTHER" id="PTHR47074">
    <property type="entry name" value="BNAC02G40300D PROTEIN"/>
    <property type="match status" value="1"/>
</dbReference>
<dbReference type="InterPro" id="IPR052929">
    <property type="entry name" value="RNase_H-like_EbsB-rel"/>
</dbReference>
<dbReference type="PANTHER" id="PTHR47074:SF48">
    <property type="entry name" value="POLYNUCLEOTIDYL TRANSFERASE, RIBONUCLEASE H-LIKE SUPERFAMILY PROTEIN"/>
    <property type="match status" value="1"/>
</dbReference>
<dbReference type="Proteomes" id="UP001281410">
    <property type="component" value="Unassembled WGS sequence"/>
</dbReference>
<dbReference type="CDD" id="cd06222">
    <property type="entry name" value="RNase_H_like"/>
    <property type="match status" value="1"/>
</dbReference>
<comment type="caution">
    <text evidence="2">The sequence shown here is derived from an EMBL/GenBank/DDBJ whole genome shotgun (WGS) entry which is preliminary data.</text>
</comment>
<evidence type="ECO:0000259" key="1">
    <source>
        <dbReference type="Pfam" id="PF13456"/>
    </source>
</evidence>
<sequence>MLSFKQVYKPGAIFLMETKVDSKRLEYIRVKLGFAAKLVVDCVGKSGGLCLLWSNEVDISLLSYSRFTLMFRRRFHFEESWAGSKECAELISSLWGKGGSRSNMHEVMGDIKWCSDQPGRWNSRCRKKLRRSIFAKQQELKIASTHIQTGSWNRIRNIERDLDVLLERDEIYWRQLSKTIRLKHGDRNTKYFHSQAATRRAQNKIKGVFENVGVWREDKHEVADVVLNYFSDLFDSSRPTGHQMEAVFAYANPCLSTSNCAFLDSDFSVEEVKQAVFGMFPTKALGLDEDASQIMSLPLSSLVSIDSLFWHYKKLGTYSVRSGYRVGCSLLQTSDTYGLNSSESWWKFFWCVKVPSKVKLLLWDRPQIDEFETLCIILWRIWCRRNERVHKSGSLYDEDIVPWATSFVSDFRSANLIDKSLSSTGAKDGVRWKPPLPGVFKINIDVAIDGINRKVGVGIIIRNAVGISLGLVPCTVESDALSVVSLINNSRLPCAEIGIIVQYVILLLGSSPNCCVVFAYREANMSAHNLAKLGLHSVSKAVWMEDYPPSISSFVLDDCPDQV</sequence>
<dbReference type="InterPro" id="IPR044730">
    <property type="entry name" value="RNase_H-like_dom_plant"/>
</dbReference>
<dbReference type="GO" id="GO:0003676">
    <property type="term" value="F:nucleic acid binding"/>
    <property type="evidence" value="ECO:0007669"/>
    <property type="project" value="InterPro"/>
</dbReference>
<protein>
    <recommendedName>
        <fullName evidence="1">RNase H type-1 domain-containing protein</fullName>
    </recommendedName>
</protein>
<name>A0AAE0ACM0_9ROSI</name>
<gene>
    <name evidence="2" type="ORF">Dsin_015466</name>
</gene>
<dbReference type="Pfam" id="PF13456">
    <property type="entry name" value="RVT_3"/>
    <property type="match status" value="1"/>
</dbReference>